<dbReference type="InParanoid" id="A0A7J8DQ56"/>
<dbReference type="AlphaFoldDB" id="A0A7J8DQ56"/>
<dbReference type="Proteomes" id="UP000550707">
    <property type="component" value="Unassembled WGS sequence"/>
</dbReference>
<proteinExistence type="predicted"/>
<feature type="region of interest" description="Disordered" evidence="1">
    <location>
        <begin position="141"/>
        <end position="183"/>
    </location>
</feature>
<organism evidence="2 3">
    <name type="scientific">Molossus molossus</name>
    <name type="common">Pallas' mastiff bat</name>
    <name type="synonym">Vespertilio molossus</name>
    <dbReference type="NCBI Taxonomy" id="27622"/>
    <lineage>
        <taxon>Eukaryota</taxon>
        <taxon>Metazoa</taxon>
        <taxon>Chordata</taxon>
        <taxon>Craniata</taxon>
        <taxon>Vertebrata</taxon>
        <taxon>Euteleostomi</taxon>
        <taxon>Mammalia</taxon>
        <taxon>Eutheria</taxon>
        <taxon>Laurasiatheria</taxon>
        <taxon>Chiroptera</taxon>
        <taxon>Yangochiroptera</taxon>
        <taxon>Molossidae</taxon>
        <taxon>Molossus</taxon>
    </lineage>
</organism>
<keyword evidence="3" id="KW-1185">Reference proteome</keyword>
<evidence type="ECO:0000256" key="1">
    <source>
        <dbReference type="SAM" id="MobiDB-lite"/>
    </source>
</evidence>
<name>A0A7J8DQ56_MOLMO</name>
<reference evidence="2 3" key="1">
    <citation type="journal article" date="2020" name="Nature">
        <title>Six reference-quality genomes reveal evolution of bat adaptations.</title>
        <authorList>
            <person name="Jebb D."/>
            <person name="Huang Z."/>
            <person name="Pippel M."/>
            <person name="Hughes G.M."/>
            <person name="Lavrichenko K."/>
            <person name="Devanna P."/>
            <person name="Winkler S."/>
            <person name="Jermiin L.S."/>
            <person name="Skirmuntt E.C."/>
            <person name="Katzourakis A."/>
            <person name="Burkitt-Gray L."/>
            <person name="Ray D.A."/>
            <person name="Sullivan K.A.M."/>
            <person name="Roscito J.G."/>
            <person name="Kirilenko B.M."/>
            <person name="Davalos L.M."/>
            <person name="Corthals A.P."/>
            <person name="Power M.L."/>
            <person name="Jones G."/>
            <person name="Ransome R.D."/>
            <person name="Dechmann D.K.N."/>
            <person name="Locatelli A.G."/>
            <person name="Puechmaille S.J."/>
            <person name="Fedrigo O."/>
            <person name="Jarvis E.D."/>
            <person name="Hiller M."/>
            <person name="Vernes S.C."/>
            <person name="Myers E.W."/>
            <person name="Teeling E.C."/>
        </authorList>
    </citation>
    <scope>NUCLEOTIDE SEQUENCE [LARGE SCALE GENOMIC DNA]</scope>
    <source>
        <strain evidence="2">MMolMol1</strain>
        <tissue evidence="2">Muscle</tissue>
    </source>
</reference>
<sequence length="183" mass="19833">MLSPPSGKKFCALPLVFQLASFCPQHPLAWLTQHWPLSSMSHLLGVRLHASASAAPCCSLWVAGLSLGWCTEGLCPFVQGMTDRQSWLSALGSMTGSWVGQGWENWRLRAVQSPLDLTAPCPRPARAVQVEELWPEGLGPALQPWPLPHHPTQAVVPGEVDSRRSPLGHGQQQLSPGVLPGSW</sequence>
<gene>
    <name evidence="2" type="ORF">HJG59_009294</name>
</gene>
<protein>
    <submittedName>
        <fullName evidence="2">Uncharacterized protein</fullName>
    </submittedName>
</protein>
<comment type="caution">
    <text evidence="2">The sequence shown here is derived from an EMBL/GenBank/DDBJ whole genome shotgun (WGS) entry which is preliminary data.</text>
</comment>
<evidence type="ECO:0000313" key="3">
    <source>
        <dbReference type="Proteomes" id="UP000550707"/>
    </source>
</evidence>
<dbReference type="EMBL" id="JACASF010000017">
    <property type="protein sequence ID" value="KAF6425251.1"/>
    <property type="molecule type" value="Genomic_DNA"/>
</dbReference>
<evidence type="ECO:0000313" key="2">
    <source>
        <dbReference type="EMBL" id="KAF6425251.1"/>
    </source>
</evidence>
<accession>A0A7J8DQ56</accession>